<dbReference type="Gene3D" id="2.40.250.10">
    <property type="entry name" value="Core binding factor, beta subunit"/>
    <property type="match status" value="1"/>
</dbReference>
<name>A0ABW5EEG0_9GAMM</name>
<protein>
    <recommendedName>
        <fullName evidence="3">MbtH domain protein</fullName>
    </recommendedName>
</protein>
<dbReference type="InterPro" id="IPR036552">
    <property type="entry name" value="CBF_bsu_sf"/>
</dbReference>
<dbReference type="Proteomes" id="UP001597425">
    <property type="component" value="Unassembled WGS sequence"/>
</dbReference>
<evidence type="ECO:0000313" key="2">
    <source>
        <dbReference type="Proteomes" id="UP001597425"/>
    </source>
</evidence>
<gene>
    <name evidence="1" type="ORF">ACFSKX_13790</name>
</gene>
<comment type="caution">
    <text evidence="1">The sequence shown here is derived from an EMBL/GenBank/DDBJ whole genome shotgun (WGS) entry which is preliminary data.</text>
</comment>
<accession>A0ABW5EEG0</accession>
<keyword evidence="2" id="KW-1185">Reference proteome</keyword>
<reference evidence="2" key="1">
    <citation type="journal article" date="2019" name="Int. J. Syst. Evol. Microbiol.">
        <title>The Global Catalogue of Microorganisms (GCM) 10K type strain sequencing project: providing services to taxonomists for standard genome sequencing and annotation.</title>
        <authorList>
            <consortium name="The Broad Institute Genomics Platform"/>
            <consortium name="The Broad Institute Genome Sequencing Center for Infectious Disease"/>
            <person name="Wu L."/>
            <person name="Ma J."/>
        </authorList>
    </citation>
    <scope>NUCLEOTIDE SEQUENCE [LARGE SCALE GENOMIC DNA]</scope>
    <source>
        <strain evidence="2">KCTC 12848</strain>
    </source>
</reference>
<dbReference type="EMBL" id="JBHUJD010000018">
    <property type="protein sequence ID" value="MFD2311494.1"/>
    <property type="molecule type" value="Genomic_DNA"/>
</dbReference>
<proteinExistence type="predicted"/>
<sequence length="112" mass="12145">MSELVDFLSNGEHPVTMTRYTGGEELGERIERGYVLIKFADTRGGTELGLRIDPSESDLSEADFTAGQGQVRLVGNLTLDFVPVVVEVMVDLISLEGTGSLQRVQAQDTVEA</sequence>
<evidence type="ECO:0000313" key="1">
    <source>
        <dbReference type="EMBL" id="MFD2311494.1"/>
    </source>
</evidence>
<organism evidence="1 2">
    <name type="scientific">Microbulbifer halophilus</name>
    <dbReference type="NCBI Taxonomy" id="453963"/>
    <lineage>
        <taxon>Bacteria</taxon>
        <taxon>Pseudomonadati</taxon>
        <taxon>Pseudomonadota</taxon>
        <taxon>Gammaproteobacteria</taxon>
        <taxon>Cellvibrionales</taxon>
        <taxon>Microbulbiferaceae</taxon>
        <taxon>Microbulbifer</taxon>
    </lineage>
</organism>
<evidence type="ECO:0008006" key="3">
    <source>
        <dbReference type="Google" id="ProtNLM"/>
    </source>
</evidence>
<dbReference type="RefSeq" id="WP_265723191.1">
    <property type="nucleotide sequence ID" value="NZ_JAPIVK010000040.1"/>
</dbReference>